<dbReference type="Gene3D" id="2.60.120.380">
    <property type="match status" value="1"/>
</dbReference>
<dbReference type="EMBL" id="JAIXNE010000004">
    <property type="protein sequence ID" value="MCA6077396.1"/>
    <property type="molecule type" value="Genomic_DNA"/>
</dbReference>
<evidence type="ECO:0000256" key="1">
    <source>
        <dbReference type="SAM" id="SignalP"/>
    </source>
</evidence>
<evidence type="ECO:0000313" key="4">
    <source>
        <dbReference type="EMBL" id="MCA6076268.1"/>
    </source>
</evidence>
<dbReference type="AlphaFoldDB" id="A0A9X1HT89"/>
<dbReference type="PANTHER" id="PTHR46825">
    <property type="entry name" value="D-ALANYL-D-ALANINE-CARBOXYPEPTIDASE/ENDOPEPTIDASE AMPH"/>
    <property type="match status" value="1"/>
</dbReference>
<name>A0A9X1HT89_9BACT</name>
<keyword evidence="5" id="KW-0378">Hydrolase</keyword>
<dbReference type="SUPFAM" id="SSF56601">
    <property type="entry name" value="beta-lactamase/transpeptidase-like"/>
    <property type="match status" value="1"/>
</dbReference>
<dbReference type="PANTHER" id="PTHR46825:SF9">
    <property type="entry name" value="BETA-LACTAMASE-RELATED DOMAIN-CONTAINING PROTEIN"/>
    <property type="match status" value="1"/>
</dbReference>
<feature type="chain" id="PRO_5041197711" evidence="1">
    <location>
        <begin position="21"/>
        <end position="658"/>
    </location>
</feature>
<evidence type="ECO:0000313" key="6">
    <source>
        <dbReference type="Proteomes" id="UP001139409"/>
    </source>
</evidence>
<dbReference type="EMBL" id="JAIXNE010000003">
    <property type="protein sequence ID" value="MCA6076268.1"/>
    <property type="molecule type" value="Genomic_DNA"/>
</dbReference>
<dbReference type="InterPro" id="IPR050491">
    <property type="entry name" value="AmpC-like"/>
</dbReference>
<evidence type="ECO:0000259" key="2">
    <source>
        <dbReference type="Pfam" id="PF00144"/>
    </source>
</evidence>
<comment type="caution">
    <text evidence="5">The sequence shown here is derived from an EMBL/GenBank/DDBJ whole genome shotgun (WGS) entry which is preliminary data.</text>
</comment>
<reference evidence="5" key="1">
    <citation type="submission" date="2021-09" db="EMBL/GenBank/DDBJ databases">
        <title>Fulvivirga sp. isolated from coastal sediment.</title>
        <authorList>
            <person name="Yu H."/>
        </authorList>
    </citation>
    <scope>NUCLEOTIDE SEQUENCE</scope>
    <source>
        <strain evidence="5">1062</strain>
    </source>
</reference>
<keyword evidence="6" id="KW-1185">Reference proteome</keyword>
<dbReference type="EMBL" id="JAIXNE010000002">
    <property type="protein sequence ID" value="MCA6075091.1"/>
    <property type="molecule type" value="Genomic_DNA"/>
</dbReference>
<evidence type="ECO:0000313" key="5">
    <source>
        <dbReference type="EMBL" id="MCA6077396.1"/>
    </source>
</evidence>
<dbReference type="GO" id="GO:0016787">
    <property type="term" value="F:hydrolase activity"/>
    <property type="evidence" value="ECO:0007669"/>
    <property type="project" value="UniProtKB-KW"/>
</dbReference>
<dbReference type="Gene3D" id="3.40.710.10">
    <property type="entry name" value="DD-peptidase/beta-lactamase superfamily"/>
    <property type="match status" value="1"/>
</dbReference>
<dbReference type="InterPro" id="IPR001466">
    <property type="entry name" value="Beta-lactam-related"/>
</dbReference>
<evidence type="ECO:0000313" key="3">
    <source>
        <dbReference type="EMBL" id="MCA6075091.1"/>
    </source>
</evidence>
<dbReference type="InterPro" id="IPR012338">
    <property type="entry name" value="Beta-lactam/transpept-like"/>
</dbReference>
<feature type="signal peptide" evidence="1">
    <location>
        <begin position="1"/>
        <end position="20"/>
    </location>
</feature>
<protein>
    <submittedName>
        <fullName evidence="5">Serine hydrolase</fullName>
    </submittedName>
</protein>
<organism evidence="5 6">
    <name type="scientific">Fulvivirga sedimenti</name>
    <dbReference type="NCBI Taxonomy" id="2879465"/>
    <lineage>
        <taxon>Bacteria</taxon>
        <taxon>Pseudomonadati</taxon>
        <taxon>Bacteroidota</taxon>
        <taxon>Cytophagia</taxon>
        <taxon>Cytophagales</taxon>
        <taxon>Fulvivirgaceae</taxon>
        <taxon>Fulvivirga</taxon>
    </lineage>
</organism>
<sequence length="658" mass="73516">MKHPKRLLFLLALTITCASAQTEKGHISPETIIKSDIEPAAKHRYTISIQKDQFVILKVNQMEADVEVVTYDPSGTRLETFDGPNSIEHITIGSETSGDYSLEITSLEENDTGMYSITVVETRKRATAQAGKVDEIFSAWDTDHTPGASVAVMKEGKIIFSKGYGMATLEYDVPITPATIFHIASVSKQFTAFSILLLQDEGKLSLDDDIRTYIPEVPDFGTTITLRHLASHTSGLRDQWNLLAMAGWRLDDVITTEQVLKLVSRQKELNFQPGEKYTYCNTGFTLLAEVVARVSGKSFPEFTEEQIFKPLGMKNTLFYDDHERIVPNRAYSYGSSEDGYEKRVLSYAIAGATSLFTTVEDLSLWADNFRTLKVGNAGIVEEMNTPYVLNNGETFGGALGQFVGEYKGLKEIQHGGADAGYRTYLARFPDQNVAVSVFSNDGGFNSGAMAHKVTDVFLSDLLIEDVKSTDSEMADVPLDDTILERYIGNYEMDAGFIAKITSEDQHLFFQTTGGKNKLLARNENTFYIPNADVVFNFENITEEKAATLRVEADGETYPGKRIAPFEPSSVDLSEYEGEYFSEELLTTYTFKEVDGKLMAQHIRHSDFELIPEKPDAFRSTTWFFGQVEFLRNEKNEITGCQASSGRVQNLRFKKVGNE</sequence>
<accession>A0A9X1HT89</accession>
<dbReference type="Pfam" id="PF00144">
    <property type="entry name" value="Beta-lactamase"/>
    <property type="match status" value="1"/>
</dbReference>
<dbReference type="Proteomes" id="UP001139409">
    <property type="component" value="Unassembled WGS sequence"/>
</dbReference>
<dbReference type="RefSeq" id="WP_225698197.1">
    <property type="nucleotide sequence ID" value="NZ_JAIXNE010000002.1"/>
</dbReference>
<gene>
    <name evidence="3" type="ORF">LDX50_09430</name>
    <name evidence="4" type="ORF">LDX50_15400</name>
    <name evidence="5" type="ORF">LDX50_21120</name>
</gene>
<keyword evidence="1" id="KW-0732">Signal</keyword>
<feature type="domain" description="Beta-lactamase-related" evidence="2">
    <location>
        <begin position="140"/>
        <end position="446"/>
    </location>
</feature>
<proteinExistence type="predicted"/>